<dbReference type="PANTHER" id="PTHR37813">
    <property type="entry name" value="FELS-2 PROPHAGE PROTEIN"/>
    <property type="match status" value="1"/>
</dbReference>
<feature type="region of interest" description="Disordered" evidence="2">
    <location>
        <begin position="850"/>
        <end position="895"/>
    </location>
</feature>
<accession>A0ABD5SNB5</accession>
<comment type="caution">
    <text evidence="5">The sequence shown here is derived from an EMBL/GenBank/DDBJ whole genome shotgun (WGS) entry which is preliminary data.</text>
</comment>
<evidence type="ECO:0000313" key="5">
    <source>
        <dbReference type="EMBL" id="MFC6766019.1"/>
    </source>
</evidence>
<dbReference type="NCBIfam" id="TIGR01760">
    <property type="entry name" value="tape_meas_TP901"/>
    <property type="match status" value="1"/>
</dbReference>
<sequence>MGATGVAAGAMAAGGLAASVQAASDFQGAMTNLEKVTNPETARQMGSAIKDMAGTMPLAQTELAGIAEQAGRLGVSGTDNIRQFTETTAKMATATDLTAEEAADSFARMTTLMGEPISAVGKIGDSINALSNNMATSSSEITDAATRSAGSLSNMGASSQDILALNATMNTVSSSARIAGTRLRRLGQEMMNPKKVNDLAGALGMTATEFKEMRSNDPTALMKQMAREMGEGGAAADGLRKALSTTSRGALSSLSQNLDGLNTGLDETNKQFKEGGSLTSEFDTASKTFSNRLQLLKNRLTNVGISIGNVLLPPLTRLVNWLSSVVSEFQAFNKSTSGVAGAVALITTAIGGLVGGGALLLSQLGYLSAATTGLGTAFAALTGPIGLVVLAIAGLAAAFATNFGGMRDQTMRVVSAFRTALQPAIEWLRSDGVSIFNQIKSAVGAFVTFVEPYFAKLISLIADGLIGYIRTAATVWSIVFDRIGTIVTTVWNSVLRPFFSWIAGAWQEHKSTIMAVVRPLWNSIKTIFQNTISIIQEIVSVGLAVLEGDWQSVKKSLISIVGLLWDNIKTAFSGAFTALKKIVSIGWNAITEWISGIGTDDVKAAFKAIGRGIRTILLGIFGAGKWIWKTVTGLLGSLAGWLKNDAKGDIKAAFGAIMTATKNEFISLMGASGELWGIIKTFIGDVAAYIGSGQAWSDIKTAFGKLIDVIWAAFEGLYEGLIGNSLIPDMIGDIVDYITGGALTDVKGAFGDLINGALDKVDGFANKFTNAGEGLIDAMVDGITDAPDAIKDAVADTVGKARKYLPFSPAKEGPLSDLDKAGAALPKTLAKHALKKGSDLRRAVSSLMDTAADPMPAGSSLTTPPGSTSQPLSSHPKASSARSRNPSDSDTTVTIDLGSLPEDAWVQAETLADMAIAKFDERDEREMRRY</sequence>
<reference evidence="5 6" key="1">
    <citation type="journal article" date="2019" name="Int. J. Syst. Evol. Microbiol.">
        <title>The Global Catalogue of Microorganisms (GCM) 10K type strain sequencing project: providing services to taxonomists for standard genome sequencing and annotation.</title>
        <authorList>
            <consortium name="The Broad Institute Genomics Platform"/>
            <consortium name="The Broad Institute Genome Sequencing Center for Infectious Disease"/>
            <person name="Wu L."/>
            <person name="Ma J."/>
        </authorList>
    </citation>
    <scope>NUCLEOTIDE SEQUENCE [LARGE SCALE GENOMIC DNA]</scope>
    <source>
        <strain evidence="5 6">LMG 29247</strain>
    </source>
</reference>
<evidence type="ECO:0000259" key="4">
    <source>
        <dbReference type="Pfam" id="PF10145"/>
    </source>
</evidence>
<dbReference type="EMBL" id="JBHSWV010000210">
    <property type="protein sequence ID" value="MFC6766019.1"/>
    <property type="molecule type" value="Genomic_DNA"/>
</dbReference>
<organism evidence="5 6">
    <name type="scientific">Natrinema soli</name>
    <dbReference type="NCBI Taxonomy" id="1930624"/>
    <lineage>
        <taxon>Archaea</taxon>
        <taxon>Methanobacteriati</taxon>
        <taxon>Methanobacteriota</taxon>
        <taxon>Stenosarchaea group</taxon>
        <taxon>Halobacteria</taxon>
        <taxon>Halobacteriales</taxon>
        <taxon>Natrialbaceae</taxon>
        <taxon>Natrinema</taxon>
    </lineage>
</organism>
<feature type="compositionally biased region" description="Low complexity" evidence="2">
    <location>
        <begin position="858"/>
        <end position="874"/>
    </location>
</feature>
<dbReference type="InterPro" id="IPR016024">
    <property type="entry name" value="ARM-type_fold"/>
</dbReference>
<dbReference type="AlphaFoldDB" id="A0ABD5SNB5"/>
<feature type="domain" description="Phage tail tape measure protein" evidence="4">
    <location>
        <begin position="48"/>
        <end position="231"/>
    </location>
</feature>
<protein>
    <submittedName>
        <fullName evidence="5">Phage tail tape measure protein</fullName>
    </submittedName>
</protein>
<dbReference type="SUPFAM" id="SSF48371">
    <property type="entry name" value="ARM repeat"/>
    <property type="match status" value="1"/>
</dbReference>
<dbReference type="PANTHER" id="PTHR37813:SF1">
    <property type="entry name" value="FELS-2 PROPHAGE PROTEIN"/>
    <property type="match status" value="1"/>
</dbReference>
<evidence type="ECO:0000256" key="1">
    <source>
        <dbReference type="ARBA" id="ARBA00022612"/>
    </source>
</evidence>
<name>A0ABD5SNB5_9EURY</name>
<keyword evidence="6" id="KW-1185">Reference proteome</keyword>
<evidence type="ECO:0000256" key="2">
    <source>
        <dbReference type="SAM" id="MobiDB-lite"/>
    </source>
</evidence>
<dbReference type="InterPro" id="IPR010090">
    <property type="entry name" value="Phage_tape_meas"/>
</dbReference>
<dbReference type="RefSeq" id="WP_273739009.1">
    <property type="nucleotide sequence ID" value="NZ_JAQIVI010000210.1"/>
</dbReference>
<evidence type="ECO:0000313" key="6">
    <source>
        <dbReference type="Proteomes" id="UP001596383"/>
    </source>
</evidence>
<feature type="compositionally biased region" description="Polar residues" evidence="2">
    <location>
        <begin position="876"/>
        <end position="894"/>
    </location>
</feature>
<keyword evidence="3" id="KW-1133">Transmembrane helix</keyword>
<keyword evidence="3" id="KW-0472">Membrane</keyword>
<keyword evidence="1" id="KW-1188">Viral release from host cell</keyword>
<keyword evidence="3" id="KW-0812">Transmembrane</keyword>
<proteinExistence type="predicted"/>
<feature type="transmembrane region" description="Helical" evidence="3">
    <location>
        <begin position="339"/>
        <end position="361"/>
    </location>
</feature>
<dbReference type="Pfam" id="PF10145">
    <property type="entry name" value="PhageMin_Tail"/>
    <property type="match status" value="1"/>
</dbReference>
<evidence type="ECO:0000256" key="3">
    <source>
        <dbReference type="SAM" id="Phobius"/>
    </source>
</evidence>
<gene>
    <name evidence="5" type="ORF">ACFQE6_13780</name>
</gene>
<dbReference type="Proteomes" id="UP001596383">
    <property type="component" value="Unassembled WGS sequence"/>
</dbReference>
<feature type="transmembrane region" description="Helical" evidence="3">
    <location>
        <begin position="373"/>
        <end position="400"/>
    </location>
</feature>